<evidence type="ECO:0000256" key="2">
    <source>
        <dbReference type="SAM" id="Phobius"/>
    </source>
</evidence>
<feature type="transmembrane region" description="Helical" evidence="2">
    <location>
        <begin position="43"/>
        <end position="63"/>
    </location>
</feature>
<dbReference type="AlphaFoldDB" id="A0A9Q1HK95"/>
<protein>
    <submittedName>
        <fullName evidence="3">Monocarboxylate transporter 7</fullName>
    </submittedName>
</protein>
<dbReference type="Proteomes" id="UP001152320">
    <property type="component" value="Chromosome 1"/>
</dbReference>
<feature type="transmembrane region" description="Helical" evidence="2">
    <location>
        <begin position="357"/>
        <end position="376"/>
    </location>
</feature>
<dbReference type="InterPro" id="IPR011701">
    <property type="entry name" value="MFS"/>
</dbReference>
<feature type="transmembrane region" description="Helical" evidence="2">
    <location>
        <begin position="291"/>
        <end position="315"/>
    </location>
</feature>
<dbReference type="InterPro" id="IPR050327">
    <property type="entry name" value="Proton-linked_MCT"/>
</dbReference>
<keyword evidence="4" id="KW-1185">Reference proteome</keyword>
<feature type="transmembrane region" description="Helical" evidence="2">
    <location>
        <begin position="12"/>
        <end position="31"/>
    </location>
</feature>
<name>A0A9Q1HK95_HOLLE</name>
<feature type="transmembrane region" description="Helical" evidence="2">
    <location>
        <begin position="416"/>
        <end position="439"/>
    </location>
</feature>
<feature type="transmembrane region" description="Helical" evidence="2">
    <location>
        <begin position="382"/>
        <end position="404"/>
    </location>
</feature>
<dbReference type="Pfam" id="PF07690">
    <property type="entry name" value="MFS_1"/>
    <property type="match status" value="1"/>
</dbReference>
<evidence type="ECO:0000256" key="1">
    <source>
        <dbReference type="SAM" id="MobiDB-lite"/>
    </source>
</evidence>
<feature type="transmembrane region" description="Helical" evidence="2">
    <location>
        <begin position="75"/>
        <end position="93"/>
    </location>
</feature>
<feature type="transmembrane region" description="Helical" evidence="2">
    <location>
        <begin position="99"/>
        <end position="122"/>
    </location>
</feature>
<accession>A0A9Q1HK95</accession>
<reference evidence="3" key="1">
    <citation type="submission" date="2021-10" db="EMBL/GenBank/DDBJ databases">
        <title>Tropical sea cucumber genome reveals ecological adaptation and Cuvierian tubules defense mechanism.</title>
        <authorList>
            <person name="Chen T."/>
        </authorList>
    </citation>
    <scope>NUCLEOTIDE SEQUENCE</scope>
    <source>
        <strain evidence="3">Nanhai2018</strain>
        <tissue evidence="3">Muscle</tissue>
    </source>
</reference>
<keyword evidence="2" id="KW-1133">Transmembrane helix</keyword>
<dbReference type="PANTHER" id="PTHR11360:SF303">
    <property type="entry name" value="MAJOR FACILITATOR SUPERFAMILY (MFS) PROFILE DOMAIN-CONTAINING PROTEIN"/>
    <property type="match status" value="1"/>
</dbReference>
<evidence type="ECO:0000313" key="4">
    <source>
        <dbReference type="Proteomes" id="UP001152320"/>
    </source>
</evidence>
<comment type="caution">
    <text evidence="3">The sequence shown here is derived from an EMBL/GenBank/DDBJ whole genome shotgun (WGS) entry which is preliminary data.</text>
</comment>
<dbReference type="InterPro" id="IPR036259">
    <property type="entry name" value="MFS_trans_sf"/>
</dbReference>
<feature type="transmembrane region" description="Helical" evidence="2">
    <location>
        <begin position="134"/>
        <end position="152"/>
    </location>
</feature>
<dbReference type="GO" id="GO:0008028">
    <property type="term" value="F:monocarboxylic acid transmembrane transporter activity"/>
    <property type="evidence" value="ECO:0007669"/>
    <property type="project" value="TreeGrafter"/>
</dbReference>
<feature type="transmembrane region" description="Helical" evidence="2">
    <location>
        <begin position="327"/>
        <end position="350"/>
    </location>
</feature>
<feature type="transmembrane region" description="Helical" evidence="2">
    <location>
        <begin position="445"/>
        <end position="468"/>
    </location>
</feature>
<keyword evidence="2" id="KW-0812">Transmembrane</keyword>
<keyword evidence="2" id="KW-0472">Membrane</keyword>
<dbReference type="SUPFAM" id="SSF103473">
    <property type="entry name" value="MFS general substrate transporter"/>
    <property type="match status" value="1"/>
</dbReference>
<gene>
    <name evidence="3" type="ORF">HOLleu_01440</name>
</gene>
<evidence type="ECO:0000313" key="3">
    <source>
        <dbReference type="EMBL" id="KAJ8048930.1"/>
    </source>
</evidence>
<dbReference type="OrthoDB" id="2213137at2759"/>
<feature type="region of interest" description="Disordered" evidence="1">
    <location>
        <begin position="210"/>
        <end position="265"/>
    </location>
</feature>
<dbReference type="EMBL" id="JAIZAY010000001">
    <property type="protein sequence ID" value="KAJ8048930.1"/>
    <property type="molecule type" value="Genomic_DNA"/>
</dbReference>
<sequence length="493" mass="54101">MNLTLRQCQALVARCLYKFLLIGTLKAYGVILEETVNRFQAQHYVIGCAFSLQTGIDFLIAPLAGVFDQRVHPRIVALIGGFLAGLGFIGRAFGLSRELWILFVCLSVSGVGFGLVDVITVISLKETFDSTYPTAYSVTLLSSYIGIAVMPPLLEYLQREYGEHIGMCVFGVLSWTLMLSGLFTPSGKTDSKDEIEMTELELLQIEKMGNDSTQGKQKQGAEHEGSSSETSDFEDYTEESKLYQNADTTNEGEAESTDMREREKTVKSHETIAAWTGLKLCILVAKNHPEFLFLTFITILFDVHFTSWSIFLVPYGEYLGLDSSTAVWLSTLGGIAGFVGRLFCIVLFFVNRMSLAIGLLMPVLCVTSAYVISLFYSSFHVLAVVSCLSGFGLSVQGCVVSSWFPYCVCEYNFKTALYGFYVLGGIMTLAGGIITGGIIDISGSYRVSFASLALLSFIQATAVFIWLFCPAVPSPEKSASGCKDRNINCCNDR</sequence>
<proteinExistence type="predicted"/>
<dbReference type="Gene3D" id="1.20.1250.20">
    <property type="entry name" value="MFS general substrate transporter like domains"/>
    <property type="match status" value="2"/>
</dbReference>
<dbReference type="PANTHER" id="PTHR11360">
    <property type="entry name" value="MONOCARBOXYLATE TRANSPORTER"/>
    <property type="match status" value="1"/>
</dbReference>
<organism evidence="3 4">
    <name type="scientific">Holothuria leucospilota</name>
    <name type="common">Black long sea cucumber</name>
    <name type="synonym">Mertensiothuria leucospilota</name>
    <dbReference type="NCBI Taxonomy" id="206669"/>
    <lineage>
        <taxon>Eukaryota</taxon>
        <taxon>Metazoa</taxon>
        <taxon>Echinodermata</taxon>
        <taxon>Eleutherozoa</taxon>
        <taxon>Echinozoa</taxon>
        <taxon>Holothuroidea</taxon>
        <taxon>Aspidochirotacea</taxon>
        <taxon>Aspidochirotida</taxon>
        <taxon>Holothuriidae</taxon>
        <taxon>Holothuria</taxon>
    </lineage>
</organism>